<keyword evidence="1" id="KW-1003">Cell membrane</keyword>
<organism evidence="7 8">
    <name type="scientific">Paenibacillus psychroresistens</name>
    <dbReference type="NCBI Taxonomy" id="1778678"/>
    <lineage>
        <taxon>Bacteria</taxon>
        <taxon>Bacillati</taxon>
        <taxon>Bacillota</taxon>
        <taxon>Bacilli</taxon>
        <taxon>Bacillales</taxon>
        <taxon>Paenibacillaceae</taxon>
        <taxon>Paenibacillus</taxon>
    </lineage>
</organism>
<evidence type="ECO:0000256" key="1">
    <source>
        <dbReference type="ARBA" id="ARBA00022475"/>
    </source>
</evidence>
<proteinExistence type="predicted"/>
<dbReference type="SUPFAM" id="SSF53850">
    <property type="entry name" value="Periplasmic binding protein-like II"/>
    <property type="match status" value="1"/>
</dbReference>
<dbReference type="PANTHER" id="PTHR43649:SF33">
    <property type="entry name" value="POLYGALACTURONAN_RHAMNOGALACTURONAN-BINDING PROTEIN YTCQ"/>
    <property type="match status" value="1"/>
</dbReference>
<evidence type="ECO:0000256" key="4">
    <source>
        <dbReference type="ARBA" id="ARBA00023139"/>
    </source>
</evidence>
<dbReference type="InterPro" id="IPR006059">
    <property type="entry name" value="SBP"/>
</dbReference>
<dbReference type="EMBL" id="CP034235">
    <property type="protein sequence ID" value="QGQ96881.1"/>
    <property type="molecule type" value="Genomic_DNA"/>
</dbReference>
<dbReference type="Proteomes" id="UP000426246">
    <property type="component" value="Chromosome"/>
</dbReference>
<dbReference type="PANTHER" id="PTHR43649">
    <property type="entry name" value="ARABINOSE-BINDING PROTEIN-RELATED"/>
    <property type="match status" value="1"/>
</dbReference>
<dbReference type="Pfam" id="PF01547">
    <property type="entry name" value="SBP_bac_1"/>
    <property type="match status" value="1"/>
</dbReference>
<reference evidence="8" key="1">
    <citation type="submission" date="2018-11" db="EMBL/GenBank/DDBJ databases">
        <title>Complete genome sequence of Paenibacillus sp. ML311-T8.</title>
        <authorList>
            <person name="Nam Y.-D."/>
            <person name="Kang J."/>
            <person name="Chung W.-H."/>
            <person name="Park Y.S."/>
        </authorList>
    </citation>
    <scope>NUCLEOTIDE SEQUENCE [LARGE SCALE GENOMIC DNA]</scope>
    <source>
        <strain evidence="8">ML311-T8</strain>
    </source>
</reference>
<keyword evidence="5" id="KW-0449">Lipoprotein</keyword>
<protein>
    <submittedName>
        <fullName evidence="7">Extracellular solute-binding protein</fullName>
    </submittedName>
</protein>
<keyword evidence="2 6" id="KW-0732">Signal</keyword>
<dbReference type="Gene3D" id="3.40.190.10">
    <property type="entry name" value="Periplasmic binding protein-like II"/>
    <property type="match status" value="2"/>
</dbReference>
<evidence type="ECO:0000313" key="8">
    <source>
        <dbReference type="Proteomes" id="UP000426246"/>
    </source>
</evidence>
<sequence length="448" mass="48302">MKSKKWLVLSVVVALVLTMLAGCGKSDTKDDAASAAPSTAASAAPDAGAGKLTGDLEIQYFVGGYGDKWWKQVIGEFQAANPDLKIKETSGPKINEQNKARWIGGTPPDFVYIDGPEFNEVQAVTDGQLEDLSTWITDAKNVDGDKILDILAQKPELHDGKTYSVPLVLGTWGMFWDKKLFADKGIAEPKDWPSFIAASQKLKDAGITPFIHTGKYPYYIQRTLLLPAFVSANNNDFSILRDIADLKPEVWANPAILAGLNKLVELRDKGFIDKASTSINHTDSQSLFLQHKDGFIPNGLWLPGEMAKDVPADFNFGQIPSVTQDAGGKVVANTSTATVAIAAKGKNKENAKAFLQFIFSKKQAGPFAELSGAPSNIKADITSSNALPYLKDAVAALSSDNTVVVPSITFPDDLDKAMWDADVALTSGKIEPAEWIKRVSEAAAKIKK</sequence>
<evidence type="ECO:0000256" key="3">
    <source>
        <dbReference type="ARBA" id="ARBA00023136"/>
    </source>
</evidence>
<dbReference type="RefSeq" id="WP_155701980.1">
    <property type="nucleotide sequence ID" value="NZ_CP034235.1"/>
</dbReference>
<keyword evidence="3" id="KW-0472">Membrane</keyword>
<evidence type="ECO:0000313" key="7">
    <source>
        <dbReference type="EMBL" id="QGQ96881.1"/>
    </source>
</evidence>
<evidence type="ECO:0000256" key="2">
    <source>
        <dbReference type="ARBA" id="ARBA00022729"/>
    </source>
</evidence>
<evidence type="ECO:0000256" key="6">
    <source>
        <dbReference type="SAM" id="SignalP"/>
    </source>
</evidence>
<dbReference type="PROSITE" id="PS51257">
    <property type="entry name" value="PROKAR_LIPOPROTEIN"/>
    <property type="match status" value="1"/>
</dbReference>
<feature type="chain" id="PRO_5038482039" evidence="6">
    <location>
        <begin position="22"/>
        <end position="448"/>
    </location>
</feature>
<dbReference type="InterPro" id="IPR050490">
    <property type="entry name" value="Bact_solute-bd_prot1"/>
</dbReference>
<name>A0A6B8RKE3_9BACL</name>
<feature type="signal peptide" evidence="6">
    <location>
        <begin position="1"/>
        <end position="21"/>
    </location>
</feature>
<keyword evidence="8" id="KW-1185">Reference proteome</keyword>
<evidence type="ECO:0000256" key="5">
    <source>
        <dbReference type="ARBA" id="ARBA00023288"/>
    </source>
</evidence>
<dbReference type="AlphaFoldDB" id="A0A6B8RKE3"/>
<gene>
    <name evidence="7" type="ORF">EHS13_19325</name>
</gene>
<dbReference type="KEGG" id="ppsc:EHS13_19325"/>
<dbReference type="OrthoDB" id="94797at2"/>
<keyword evidence="4" id="KW-0564">Palmitate</keyword>
<accession>A0A6B8RKE3</accession>